<evidence type="ECO:0000313" key="2">
    <source>
        <dbReference type="EMBL" id="KDO26235.1"/>
    </source>
</evidence>
<evidence type="ECO:0000313" key="3">
    <source>
        <dbReference type="Proteomes" id="UP000030745"/>
    </source>
</evidence>
<feature type="region of interest" description="Disordered" evidence="1">
    <location>
        <begin position="90"/>
        <end position="197"/>
    </location>
</feature>
<dbReference type="Proteomes" id="UP000030745">
    <property type="component" value="Unassembled WGS sequence"/>
</dbReference>
<dbReference type="GeneID" id="24130539"/>
<dbReference type="EMBL" id="KK583225">
    <property type="protein sequence ID" value="KDO26235.1"/>
    <property type="molecule type" value="Genomic_DNA"/>
</dbReference>
<proteinExistence type="predicted"/>
<dbReference type="AlphaFoldDB" id="A0A067CAQ9"/>
<reference evidence="2 3" key="1">
    <citation type="journal article" date="2013" name="PLoS Genet.">
        <title>Distinctive expansion of potential virulence genes in the genome of the oomycete fish pathogen Saprolegnia parasitica.</title>
        <authorList>
            <person name="Jiang R.H."/>
            <person name="de Bruijn I."/>
            <person name="Haas B.J."/>
            <person name="Belmonte R."/>
            <person name="Lobach L."/>
            <person name="Christie J."/>
            <person name="van den Ackerveken G."/>
            <person name="Bottin A."/>
            <person name="Bulone V."/>
            <person name="Diaz-Moreno S.M."/>
            <person name="Dumas B."/>
            <person name="Fan L."/>
            <person name="Gaulin E."/>
            <person name="Govers F."/>
            <person name="Grenville-Briggs L.J."/>
            <person name="Horner N.R."/>
            <person name="Levin J.Z."/>
            <person name="Mammella M."/>
            <person name="Meijer H.J."/>
            <person name="Morris P."/>
            <person name="Nusbaum C."/>
            <person name="Oome S."/>
            <person name="Phillips A.J."/>
            <person name="van Rooyen D."/>
            <person name="Rzeszutek E."/>
            <person name="Saraiva M."/>
            <person name="Secombes C.J."/>
            <person name="Seidl M.F."/>
            <person name="Snel B."/>
            <person name="Stassen J.H."/>
            <person name="Sykes S."/>
            <person name="Tripathy S."/>
            <person name="van den Berg H."/>
            <person name="Vega-Arreguin J.C."/>
            <person name="Wawra S."/>
            <person name="Young S.K."/>
            <person name="Zeng Q."/>
            <person name="Dieguez-Uribeondo J."/>
            <person name="Russ C."/>
            <person name="Tyler B.M."/>
            <person name="van West P."/>
        </authorList>
    </citation>
    <scope>NUCLEOTIDE SEQUENCE [LARGE SCALE GENOMIC DNA]</scope>
    <source>
        <strain evidence="2 3">CBS 223.65</strain>
    </source>
</reference>
<evidence type="ECO:0000256" key="1">
    <source>
        <dbReference type="SAM" id="MobiDB-lite"/>
    </source>
</evidence>
<gene>
    <name evidence="2" type="ORF">SPRG_08310</name>
</gene>
<accession>A0A067CAQ9</accession>
<organism evidence="2 3">
    <name type="scientific">Saprolegnia parasitica (strain CBS 223.65)</name>
    <dbReference type="NCBI Taxonomy" id="695850"/>
    <lineage>
        <taxon>Eukaryota</taxon>
        <taxon>Sar</taxon>
        <taxon>Stramenopiles</taxon>
        <taxon>Oomycota</taxon>
        <taxon>Saprolegniomycetes</taxon>
        <taxon>Saprolegniales</taxon>
        <taxon>Saprolegniaceae</taxon>
        <taxon>Saprolegnia</taxon>
    </lineage>
</organism>
<feature type="compositionally biased region" description="Low complexity" evidence="1">
    <location>
        <begin position="90"/>
        <end position="106"/>
    </location>
</feature>
<sequence>MAPGKRKAALVRDAAAEVVAAAFKGKGFPQAELHKVFASHSSRNEDGVWVVNEALLSGRQGAAWRTLKAHLATLEQDKAIIALHNVASSMTSPAPSTVPAASSTASPAPPKTPAASSDGLAASKDDTKPKSALRMTQKTLNMDSDAPVKSAAPTPPSFKSPGPAVAPMAAATHQVNWTPPPDADAHASVDAAASPGGEIKRARRRAAGPLAALPEHGVK</sequence>
<dbReference type="KEGG" id="spar:SPRG_08310"/>
<name>A0A067CAQ9_SAPPC</name>
<keyword evidence="3" id="KW-1185">Reference proteome</keyword>
<feature type="compositionally biased region" description="Low complexity" evidence="1">
    <location>
        <begin position="186"/>
        <end position="195"/>
    </location>
</feature>
<dbReference type="RefSeq" id="XP_012202944.1">
    <property type="nucleotide sequence ID" value="XM_012347554.1"/>
</dbReference>
<protein>
    <submittedName>
        <fullName evidence="2">Uncharacterized protein</fullName>
    </submittedName>
</protein>
<dbReference type="VEuPathDB" id="FungiDB:SPRG_08310"/>